<comment type="caution">
    <text evidence="11">The sequence shown here is derived from an EMBL/GenBank/DDBJ whole genome shotgun (WGS) entry which is preliminary data.</text>
</comment>
<organism evidence="11 12">
    <name type="scientific">Euplotes crassus</name>
    <dbReference type="NCBI Taxonomy" id="5936"/>
    <lineage>
        <taxon>Eukaryota</taxon>
        <taxon>Sar</taxon>
        <taxon>Alveolata</taxon>
        <taxon>Ciliophora</taxon>
        <taxon>Intramacronucleata</taxon>
        <taxon>Spirotrichea</taxon>
        <taxon>Hypotrichia</taxon>
        <taxon>Euplotida</taxon>
        <taxon>Euplotidae</taxon>
        <taxon>Moneuplotes</taxon>
    </lineage>
</organism>
<accession>A0AAD1XQK1</accession>
<comment type="subcellular location">
    <subcellularLocation>
        <location evidence="1">Nucleus</location>
    </subcellularLocation>
</comment>
<sequence length="251" mass="28836">MNNHTSIIPQIDIKEDKIFLPLNTLTLTLEAPIPDSCLNFLTMTVSSMKYDMINKSDLEIVATERQQSLADQFVTGIPSKTKTLQSSIKPLEEKQGLALDELTQRLSCCSDLLPAPTEMKNHFNSSDESPLSENMDEVNQFPHEVATITDEATGQNRKIFTCRYKNCGREFNQQNNFIKHANIHTLKKPFKCTMCLERFAQKGNLKRHMRTHRGASRTNKKKFQCEICYKKYSTKFNLKVHKKTCHNICEA</sequence>
<dbReference type="FunFam" id="3.30.160.60:FF:000130">
    <property type="entry name" value="Spalt-like transcription factor 4"/>
    <property type="match status" value="1"/>
</dbReference>
<evidence type="ECO:0000256" key="2">
    <source>
        <dbReference type="ARBA" id="ARBA00022723"/>
    </source>
</evidence>
<dbReference type="PANTHER" id="PTHR23235">
    <property type="entry name" value="KRUEPPEL-LIKE TRANSCRIPTION FACTOR"/>
    <property type="match status" value="1"/>
</dbReference>
<dbReference type="GO" id="GO:0008270">
    <property type="term" value="F:zinc ion binding"/>
    <property type="evidence" value="ECO:0007669"/>
    <property type="project" value="UniProtKB-KW"/>
</dbReference>
<dbReference type="GO" id="GO:0005634">
    <property type="term" value="C:nucleus"/>
    <property type="evidence" value="ECO:0007669"/>
    <property type="project" value="UniProtKB-SubCell"/>
</dbReference>
<dbReference type="Proteomes" id="UP001295684">
    <property type="component" value="Unassembled WGS sequence"/>
</dbReference>
<name>A0AAD1XQK1_EUPCR</name>
<protein>
    <recommendedName>
        <fullName evidence="10">C2H2-type domain-containing protein</fullName>
    </recommendedName>
</protein>
<evidence type="ECO:0000256" key="6">
    <source>
        <dbReference type="ARBA" id="ARBA00023015"/>
    </source>
</evidence>
<proteinExistence type="predicted"/>
<evidence type="ECO:0000256" key="7">
    <source>
        <dbReference type="ARBA" id="ARBA00023163"/>
    </source>
</evidence>
<keyword evidence="3" id="KW-0677">Repeat</keyword>
<dbReference type="InterPro" id="IPR013087">
    <property type="entry name" value="Znf_C2H2_type"/>
</dbReference>
<dbReference type="InterPro" id="IPR036236">
    <property type="entry name" value="Znf_C2H2_sf"/>
</dbReference>
<keyword evidence="4 9" id="KW-0863">Zinc-finger</keyword>
<keyword evidence="8" id="KW-0539">Nucleus</keyword>
<feature type="domain" description="C2H2-type" evidence="10">
    <location>
        <begin position="223"/>
        <end position="246"/>
    </location>
</feature>
<dbReference type="GO" id="GO:0000981">
    <property type="term" value="F:DNA-binding transcription factor activity, RNA polymerase II-specific"/>
    <property type="evidence" value="ECO:0007669"/>
    <property type="project" value="TreeGrafter"/>
</dbReference>
<dbReference type="PANTHER" id="PTHR23235:SF142">
    <property type="entry name" value="ZINC FINGER PROTEIN 384"/>
    <property type="match status" value="1"/>
</dbReference>
<dbReference type="AlphaFoldDB" id="A0AAD1XQK1"/>
<evidence type="ECO:0000313" key="11">
    <source>
        <dbReference type="EMBL" id="CAI2377216.1"/>
    </source>
</evidence>
<evidence type="ECO:0000256" key="8">
    <source>
        <dbReference type="ARBA" id="ARBA00023242"/>
    </source>
</evidence>
<dbReference type="PROSITE" id="PS00028">
    <property type="entry name" value="ZINC_FINGER_C2H2_1"/>
    <property type="match status" value="3"/>
</dbReference>
<dbReference type="EMBL" id="CAMPGE010018837">
    <property type="protein sequence ID" value="CAI2377216.1"/>
    <property type="molecule type" value="Genomic_DNA"/>
</dbReference>
<dbReference type="GO" id="GO:0000978">
    <property type="term" value="F:RNA polymerase II cis-regulatory region sequence-specific DNA binding"/>
    <property type="evidence" value="ECO:0007669"/>
    <property type="project" value="TreeGrafter"/>
</dbReference>
<reference evidence="11" key="1">
    <citation type="submission" date="2023-07" db="EMBL/GenBank/DDBJ databases">
        <authorList>
            <consortium name="AG Swart"/>
            <person name="Singh M."/>
            <person name="Singh A."/>
            <person name="Seah K."/>
            <person name="Emmerich C."/>
        </authorList>
    </citation>
    <scope>NUCLEOTIDE SEQUENCE</scope>
    <source>
        <strain evidence="11">DP1</strain>
    </source>
</reference>
<feature type="domain" description="C2H2-type" evidence="10">
    <location>
        <begin position="160"/>
        <end position="189"/>
    </location>
</feature>
<dbReference type="Pfam" id="PF00096">
    <property type="entry name" value="zf-C2H2"/>
    <property type="match status" value="3"/>
</dbReference>
<evidence type="ECO:0000256" key="9">
    <source>
        <dbReference type="PROSITE-ProRule" id="PRU00042"/>
    </source>
</evidence>
<evidence type="ECO:0000256" key="4">
    <source>
        <dbReference type="ARBA" id="ARBA00022771"/>
    </source>
</evidence>
<dbReference type="SMART" id="SM00355">
    <property type="entry name" value="ZnF_C2H2"/>
    <property type="match status" value="3"/>
</dbReference>
<keyword evidence="2" id="KW-0479">Metal-binding</keyword>
<evidence type="ECO:0000256" key="5">
    <source>
        <dbReference type="ARBA" id="ARBA00022833"/>
    </source>
</evidence>
<dbReference type="Gene3D" id="3.30.160.60">
    <property type="entry name" value="Classic Zinc Finger"/>
    <property type="match status" value="2"/>
</dbReference>
<evidence type="ECO:0000256" key="1">
    <source>
        <dbReference type="ARBA" id="ARBA00004123"/>
    </source>
</evidence>
<keyword evidence="6" id="KW-0805">Transcription regulation</keyword>
<dbReference type="PROSITE" id="PS50157">
    <property type="entry name" value="ZINC_FINGER_C2H2_2"/>
    <property type="match status" value="3"/>
</dbReference>
<evidence type="ECO:0000313" key="12">
    <source>
        <dbReference type="Proteomes" id="UP001295684"/>
    </source>
</evidence>
<evidence type="ECO:0000259" key="10">
    <source>
        <dbReference type="PROSITE" id="PS50157"/>
    </source>
</evidence>
<evidence type="ECO:0000256" key="3">
    <source>
        <dbReference type="ARBA" id="ARBA00022737"/>
    </source>
</evidence>
<keyword evidence="5" id="KW-0862">Zinc</keyword>
<keyword evidence="12" id="KW-1185">Reference proteome</keyword>
<feature type="domain" description="C2H2-type" evidence="10">
    <location>
        <begin position="190"/>
        <end position="217"/>
    </location>
</feature>
<keyword evidence="7" id="KW-0804">Transcription</keyword>
<gene>
    <name evidence="11" type="ORF">ECRASSUSDP1_LOCUS18599</name>
</gene>
<dbReference type="SUPFAM" id="SSF57667">
    <property type="entry name" value="beta-beta-alpha zinc fingers"/>
    <property type="match status" value="2"/>
</dbReference>